<gene>
    <name evidence="1" type="ORF">QJV27_00985</name>
</gene>
<keyword evidence="2" id="KW-1185">Reference proteome</keyword>
<proteinExistence type="predicted"/>
<protein>
    <submittedName>
        <fullName evidence="1">Uncharacterized protein</fullName>
    </submittedName>
</protein>
<comment type="caution">
    <text evidence="1">The sequence shown here is derived from an EMBL/GenBank/DDBJ whole genome shotgun (WGS) entry which is preliminary data.</text>
</comment>
<name>A0ABT6PYN4_9PROT</name>
<accession>A0ABT6PYN4</accession>
<evidence type="ECO:0000313" key="1">
    <source>
        <dbReference type="EMBL" id="MDI2089963.1"/>
    </source>
</evidence>
<organism evidence="1 2">
    <name type="scientific">Commensalibacter oyaizuii</name>
    <dbReference type="NCBI Taxonomy" id="3043873"/>
    <lineage>
        <taxon>Bacteria</taxon>
        <taxon>Pseudomonadati</taxon>
        <taxon>Pseudomonadota</taxon>
        <taxon>Alphaproteobacteria</taxon>
        <taxon>Acetobacterales</taxon>
        <taxon>Acetobacteraceae</taxon>
    </lineage>
</organism>
<reference evidence="1" key="1">
    <citation type="submission" date="2023-05" db="EMBL/GenBank/DDBJ databases">
        <title>Whole genome sequence of Commensalibacter sp.</title>
        <authorList>
            <person name="Charoenyingcharoen P."/>
            <person name="Yukphan P."/>
        </authorList>
    </citation>
    <scope>NUCLEOTIDE SEQUENCE</scope>
    <source>
        <strain evidence="1">TBRC 16381</strain>
    </source>
</reference>
<dbReference type="RefSeq" id="WP_281447127.1">
    <property type="nucleotide sequence ID" value="NZ_JASBAO010000001.1"/>
</dbReference>
<dbReference type="Proteomes" id="UP001431634">
    <property type="component" value="Unassembled WGS sequence"/>
</dbReference>
<evidence type="ECO:0000313" key="2">
    <source>
        <dbReference type="Proteomes" id="UP001431634"/>
    </source>
</evidence>
<dbReference type="EMBL" id="JASBAO010000001">
    <property type="protein sequence ID" value="MDI2089963.1"/>
    <property type="molecule type" value="Genomic_DNA"/>
</dbReference>
<sequence>MREITYIEIQNIAGGFSFASVGKTIGSYIGSLYDFGFNQFRSTPSTALSSSIGLLGSGLGGLLDVPIALFSGTASTTYQTAKENIINGFNSTISNLGDGFNAMLTTAN</sequence>